<name>A0A7C0Y4J9_DESA2</name>
<dbReference type="EMBL" id="DRBS01000087">
    <property type="protein sequence ID" value="HDD43688.1"/>
    <property type="molecule type" value="Genomic_DNA"/>
</dbReference>
<protein>
    <submittedName>
        <fullName evidence="1">Uncharacterized protein</fullName>
    </submittedName>
</protein>
<sequence>MDYYLNIFPIISDKEQLNQIGWWKLTRIRKTTINHRHILQTLFTTSKDFELHQKYAKEFFNKFFANWKLFNNSFERFILYNILKALKASHKQNRKGNGTILQIFDFDKTITNFKKCTNPNDAESILRLINKGIEPLKINGKNSSFQINPFELKVKRIIVSASGDSNSIINYLTKHNQLHYFDKIYALGGDKYKAHFLFNIRDKKNYDLIFYYDDDPLFHYGVLTLFFISYKVNKFQINKIVLK</sequence>
<comment type="caution">
    <text evidence="1">The sequence shown here is derived from an EMBL/GenBank/DDBJ whole genome shotgun (WGS) entry which is preliminary data.</text>
</comment>
<dbReference type="AlphaFoldDB" id="A0A7C0Y4J9"/>
<organism evidence="1">
    <name type="scientific">Desulfofervidus auxilii</name>
    <dbReference type="NCBI Taxonomy" id="1621989"/>
    <lineage>
        <taxon>Bacteria</taxon>
        <taxon>Pseudomonadati</taxon>
        <taxon>Thermodesulfobacteriota</taxon>
        <taxon>Candidatus Desulfofervidia</taxon>
        <taxon>Candidatus Desulfofervidales</taxon>
        <taxon>Candidatus Desulfofervidaceae</taxon>
        <taxon>Candidatus Desulfofervidus</taxon>
    </lineage>
</organism>
<evidence type="ECO:0000313" key="1">
    <source>
        <dbReference type="EMBL" id="HDD43688.1"/>
    </source>
</evidence>
<proteinExistence type="predicted"/>
<dbReference type="Proteomes" id="UP000886289">
    <property type="component" value="Unassembled WGS sequence"/>
</dbReference>
<reference evidence="1" key="1">
    <citation type="journal article" date="2020" name="mSystems">
        <title>Genome- and Community-Level Interaction Insights into Carbon Utilization and Element Cycling Functions of Hydrothermarchaeota in Hydrothermal Sediment.</title>
        <authorList>
            <person name="Zhou Z."/>
            <person name="Liu Y."/>
            <person name="Xu W."/>
            <person name="Pan J."/>
            <person name="Luo Z.H."/>
            <person name="Li M."/>
        </authorList>
    </citation>
    <scope>NUCLEOTIDE SEQUENCE [LARGE SCALE GENOMIC DNA]</scope>
    <source>
        <strain evidence="1">HyVt-233</strain>
    </source>
</reference>
<accession>A0A7C0Y4J9</accession>
<gene>
    <name evidence="1" type="ORF">ENG63_02345</name>
</gene>